<evidence type="ECO:0000256" key="6">
    <source>
        <dbReference type="ARBA" id="ARBA00022777"/>
    </source>
</evidence>
<keyword evidence="8" id="KW-0175">Coiled coil</keyword>
<evidence type="ECO:0000259" key="11">
    <source>
        <dbReference type="PROSITE" id="PS50109"/>
    </source>
</evidence>
<feature type="compositionally biased region" description="Basic residues" evidence="9">
    <location>
        <begin position="618"/>
        <end position="627"/>
    </location>
</feature>
<dbReference type="InterPro" id="IPR003594">
    <property type="entry name" value="HATPase_dom"/>
</dbReference>
<keyword evidence="4" id="KW-0808">Transferase</keyword>
<feature type="compositionally biased region" description="Basic and acidic residues" evidence="9">
    <location>
        <begin position="788"/>
        <end position="802"/>
    </location>
</feature>
<keyword evidence="3" id="KW-0597">Phosphoprotein</keyword>
<dbReference type="InterPro" id="IPR036890">
    <property type="entry name" value="HATPase_C_sf"/>
</dbReference>
<dbReference type="PROSITE" id="PS50109">
    <property type="entry name" value="HIS_KIN"/>
    <property type="match status" value="1"/>
</dbReference>
<evidence type="ECO:0000256" key="5">
    <source>
        <dbReference type="ARBA" id="ARBA00022692"/>
    </source>
</evidence>
<sequence>MTDLPSERTRLLRLTVAPAALVAVLGGAALAIQYLTASAPSAGRTTDGSSPAVGLTVIGAFAVLTVLVLALAARRARRAEREARRREETREALVRDWVAHYSAAVAAARGELREMLQQVLHGGRPEQPAAPAPVTPGDAYAALDQELRLLHHEAAMAVLHASAHQQVEVFVNIARRLQSLVTRSLQELDALEGEVEDPELLGGLLRVDHLGTRLRRHVESLAVLGGATPRRIGRPVAVYTVLRQALSEIEQYARVKILRPVEGTLKGHVVTDVIHLVAELIENATNFSRPETQVHVRAQLVAAGLAIEIDDRGLGIPLEERDRLERLLTRPDLVDLGEQLKDGRIGLFVVARLAQRHGIAVRAQSNIYGGTQAVVVIPLALLETEPAAPPAAAPRQAPVRTDELPRRQAAPAAAAVGAGRSAAGTWRGEESGTADWTGATAAPLPGTTGDSGADAPVIDWTGSTAWREPNSQDARTAHGGGDSAWANAGQAAGAWSAQRGVGSAGAVGAVPDPGAADAASGGRSWPPAQQRGVGSAGAVGAVPDPGAADAASGGRSWPPAQQQWTGQAALEGGAQAGGWPATQGPDASWSGSPVVGAPGAGTQAAGAEPHHVAGTSGRARRLSKAVRRPAVGPQPRGRTPVGPAAPSSAPRAPGRRRQAPSPTTSRAQLGRGARTTAAEPPRRRFPDLMGATAQAWAAVGLALPRAATDPRRRRPGAPRGTQPQERATVGPGPPSVAVRPPTAWPTPPERAAAGPRERGTAVRPQGRSVRTPPVTPIPPVPGGPGSRPEGRSRRGRRCRCDRGPVSPPRLRRRPSRRRGTRRSRAGAGRPAEPWSTGAPAPRPRRARASGRRCPGAPAATWFPNCATGSPSPARPGPDPRPT</sequence>
<feature type="compositionally biased region" description="Low complexity" evidence="9">
    <location>
        <begin position="532"/>
        <end position="554"/>
    </location>
</feature>
<name>A0ABW1FUH5_9ACTN</name>
<evidence type="ECO:0000313" key="13">
    <source>
        <dbReference type="Proteomes" id="UP001596174"/>
    </source>
</evidence>
<keyword evidence="13" id="KW-1185">Reference proteome</keyword>
<dbReference type="EMBL" id="JBHSQJ010000008">
    <property type="protein sequence ID" value="MFC5906135.1"/>
    <property type="molecule type" value="Genomic_DNA"/>
</dbReference>
<feature type="transmembrane region" description="Helical" evidence="10">
    <location>
        <begin position="12"/>
        <end position="32"/>
    </location>
</feature>
<feature type="region of interest" description="Disordered" evidence="9">
    <location>
        <begin position="505"/>
        <end position="685"/>
    </location>
</feature>
<dbReference type="Gene3D" id="3.30.565.10">
    <property type="entry name" value="Histidine kinase-like ATPase, C-terminal domain"/>
    <property type="match status" value="1"/>
</dbReference>
<organism evidence="12 13">
    <name type="scientific">Streptacidiphilus monticola</name>
    <dbReference type="NCBI Taxonomy" id="2161674"/>
    <lineage>
        <taxon>Bacteria</taxon>
        <taxon>Bacillati</taxon>
        <taxon>Actinomycetota</taxon>
        <taxon>Actinomycetes</taxon>
        <taxon>Kitasatosporales</taxon>
        <taxon>Streptomycetaceae</taxon>
        <taxon>Streptacidiphilus</taxon>
    </lineage>
</organism>
<feature type="compositionally biased region" description="Low complexity" evidence="9">
    <location>
        <begin position="596"/>
        <end position="607"/>
    </location>
</feature>
<keyword evidence="12" id="KW-0547">Nucleotide-binding</keyword>
<comment type="catalytic activity">
    <reaction evidence="1">
        <text>ATP + protein L-histidine = ADP + protein N-phospho-L-histidine.</text>
        <dbReference type="EC" id="2.7.13.3"/>
    </reaction>
</comment>
<dbReference type="PANTHER" id="PTHR45436:SF5">
    <property type="entry name" value="SENSOR HISTIDINE KINASE TRCS"/>
    <property type="match status" value="1"/>
</dbReference>
<dbReference type="PANTHER" id="PTHR45436">
    <property type="entry name" value="SENSOR HISTIDINE KINASE YKOH"/>
    <property type="match status" value="1"/>
</dbReference>
<feature type="compositionally biased region" description="Basic residues" evidence="9">
    <location>
        <begin position="809"/>
        <end position="824"/>
    </location>
</feature>
<accession>A0ABW1FUH5</accession>
<evidence type="ECO:0000256" key="2">
    <source>
        <dbReference type="ARBA" id="ARBA00012438"/>
    </source>
</evidence>
<dbReference type="Pfam" id="PF02518">
    <property type="entry name" value="HATPase_c"/>
    <property type="match status" value="1"/>
</dbReference>
<evidence type="ECO:0000256" key="7">
    <source>
        <dbReference type="ARBA" id="ARBA00022989"/>
    </source>
</evidence>
<feature type="transmembrane region" description="Helical" evidence="10">
    <location>
        <begin position="52"/>
        <end position="73"/>
    </location>
</feature>
<feature type="compositionally biased region" description="Low complexity" evidence="9">
    <location>
        <begin position="407"/>
        <end position="424"/>
    </location>
</feature>
<dbReference type="InterPro" id="IPR050428">
    <property type="entry name" value="TCS_sensor_his_kinase"/>
</dbReference>
<keyword evidence="5 10" id="KW-0812">Transmembrane</keyword>
<evidence type="ECO:0000256" key="3">
    <source>
        <dbReference type="ARBA" id="ARBA00022553"/>
    </source>
</evidence>
<feature type="compositionally biased region" description="Low complexity" evidence="9">
    <location>
        <begin position="437"/>
        <end position="448"/>
    </location>
</feature>
<comment type="caution">
    <text evidence="12">The sequence shown here is derived from an EMBL/GenBank/DDBJ whole genome shotgun (WGS) entry which is preliminary data.</text>
</comment>
<reference evidence="13" key="1">
    <citation type="journal article" date="2019" name="Int. J. Syst. Evol. Microbiol.">
        <title>The Global Catalogue of Microorganisms (GCM) 10K type strain sequencing project: providing services to taxonomists for standard genome sequencing and annotation.</title>
        <authorList>
            <consortium name="The Broad Institute Genomics Platform"/>
            <consortium name="The Broad Institute Genome Sequencing Center for Infectious Disease"/>
            <person name="Wu L."/>
            <person name="Ma J."/>
        </authorList>
    </citation>
    <scope>NUCLEOTIDE SEQUENCE [LARGE SCALE GENOMIC DNA]</scope>
    <source>
        <strain evidence="13">JCM 4816</strain>
    </source>
</reference>
<feature type="compositionally biased region" description="Polar residues" evidence="9">
    <location>
        <begin position="461"/>
        <end position="474"/>
    </location>
</feature>
<dbReference type="InterPro" id="IPR005467">
    <property type="entry name" value="His_kinase_dom"/>
</dbReference>
<keyword evidence="12" id="KW-0067">ATP-binding</keyword>
<feature type="region of interest" description="Disordered" evidence="9">
    <location>
        <begin position="702"/>
        <end position="882"/>
    </location>
</feature>
<dbReference type="GO" id="GO:0005524">
    <property type="term" value="F:ATP binding"/>
    <property type="evidence" value="ECO:0007669"/>
    <property type="project" value="UniProtKB-KW"/>
</dbReference>
<evidence type="ECO:0000256" key="4">
    <source>
        <dbReference type="ARBA" id="ARBA00022679"/>
    </source>
</evidence>
<evidence type="ECO:0000256" key="1">
    <source>
        <dbReference type="ARBA" id="ARBA00000085"/>
    </source>
</evidence>
<keyword evidence="6" id="KW-0418">Kinase</keyword>
<feature type="compositionally biased region" description="Pro residues" evidence="9">
    <location>
        <begin position="872"/>
        <end position="882"/>
    </location>
</feature>
<dbReference type="Proteomes" id="UP001596174">
    <property type="component" value="Unassembled WGS sequence"/>
</dbReference>
<proteinExistence type="predicted"/>
<feature type="domain" description="Histidine kinase" evidence="11">
    <location>
        <begin position="273"/>
        <end position="381"/>
    </location>
</feature>
<keyword evidence="10" id="KW-0472">Membrane</keyword>
<evidence type="ECO:0000256" key="9">
    <source>
        <dbReference type="SAM" id="MobiDB-lite"/>
    </source>
</evidence>
<protein>
    <recommendedName>
        <fullName evidence="2">histidine kinase</fullName>
        <ecNumber evidence="2">2.7.13.3</ecNumber>
    </recommendedName>
</protein>
<dbReference type="RefSeq" id="WP_380579256.1">
    <property type="nucleotide sequence ID" value="NZ_JBHSQJ010000008.1"/>
</dbReference>
<feature type="coiled-coil region" evidence="8">
    <location>
        <begin position="69"/>
        <end position="96"/>
    </location>
</feature>
<evidence type="ECO:0000256" key="10">
    <source>
        <dbReference type="SAM" id="Phobius"/>
    </source>
</evidence>
<gene>
    <name evidence="12" type="ORF">ACFP3V_02715</name>
</gene>
<dbReference type="SMART" id="SM00387">
    <property type="entry name" value="HATPase_c"/>
    <property type="match status" value="1"/>
</dbReference>
<evidence type="ECO:0000256" key="8">
    <source>
        <dbReference type="SAM" id="Coils"/>
    </source>
</evidence>
<evidence type="ECO:0000313" key="12">
    <source>
        <dbReference type="EMBL" id="MFC5906135.1"/>
    </source>
</evidence>
<keyword evidence="7 10" id="KW-1133">Transmembrane helix</keyword>
<dbReference type="EC" id="2.7.13.3" evidence="2"/>
<feature type="region of interest" description="Disordered" evidence="9">
    <location>
        <begin position="388"/>
        <end position="491"/>
    </location>
</feature>
<dbReference type="SUPFAM" id="SSF55874">
    <property type="entry name" value="ATPase domain of HSP90 chaperone/DNA topoisomerase II/histidine kinase"/>
    <property type="match status" value="1"/>
</dbReference>
<feature type="compositionally biased region" description="Pro residues" evidence="9">
    <location>
        <begin position="773"/>
        <end position="782"/>
    </location>
</feature>
<feature type="compositionally biased region" description="Low complexity" evidence="9">
    <location>
        <begin position="505"/>
        <end position="522"/>
    </location>
</feature>